<gene>
    <name evidence="1" type="ORF">GCM10009067_38590</name>
</gene>
<organism evidence="1 2">
    <name type="scientific">Haloarcula sebkhae</name>
    <dbReference type="NCBI Taxonomy" id="932660"/>
    <lineage>
        <taxon>Archaea</taxon>
        <taxon>Methanobacteriati</taxon>
        <taxon>Methanobacteriota</taxon>
        <taxon>Stenosarchaea group</taxon>
        <taxon>Halobacteria</taxon>
        <taxon>Halobacteriales</taxon>
        <taxon>Haloarculaceae</taxon>
        <taxon>Haloarcula</taxon>
    </lineage>
</organism>
<evidence type="ECO:0000313" key="2">
    <source>
        <dbReference type="Proteomes" id="UP000614221"/>
    </source>
</evidence>
<reference evidence="1" key="1">
    <citation type="journal article" date="2014" name="Int. J. Syst. Evol. Microbiol.">
        <title>Complete genome sequence of Corynebacterium casei LMG S-19264T (=DSM 44701T), isolated from a smear-ripened cheese.</title>
        <authorList>
            <consortium name="US DOE Joint Genome Institute (JGI-PGF)"/>
            <person name="Walter F."/>
            <person name="Albersmeier A."/>
            <person name="Kalinowski J."/>
            <person name="Ruckert C."/>
        </authorList>
    </citation>
    <scope>NUCLEOTIDE SEQUENCE</scope>
    <source>
        <strain evidence="1">JCM 19018</strain>
    </source>
</reference>
<dbReference type="Proteomes" id="UP000614221">
    <property type="component" value="Unassembled WGS sequence"/>
</dbReference>
<accession>A0A830F3M9</accession>
<protein>
    <submittedName>
        <fullName evidence="1">Uncharacterized protein</fullName>
    </submittedName>
</protein>
<name>A0A830F3M9_9EURY</name>
<comment type="caution">
    <text evidence="1">The sequence shown here is derived from an EMBL/GenBank/DDBJ whole genome shotgun (WGS) entry which is preliminary data.</text>
</comment>
<proteinExistence type="predicted"/>
<dbReference type="AlphaFoldDB" id="A0A830F3M9"/>
<evidence type="ECO:0000313" key="1">
    <source>
        <dbReference type="EMBL" id="GGK82580.1"/>
    </source>
</evidence>
<reference evidence="1" key="2">
    <citation type="submission" date="2020-09" db="EMBL/GenBank/DDBJ databases">
        <authorList>
            <person name="Sun Q."/>
            <person name="Ohkuma M."/>
        </authorList>
    </citation>
    <scope>NUCLEOTIDE SEQUENCE</scope>
    <source>
        <strain evidence="1">JCM 19018</strain>
    </source>
</reference>
<sequence>MVRGLEQFVCLPEFDDLASIHYRDPVGKEPDDIEVMGNKQVADTKLLLYVRKK</sequence>
<dbReference type="EMBL" id="BMPD01000010">
    <property type="protein sequence ID" value="GGK82580.1"/>
    <property type="molecule type" value="Genomic_DNA"/>
</dbReference>